<keyword evidence="7" id="KW-1185">Reference proteome</keyword>
<accession>A0A7W4VV11</accession>
<reference evidence="6 7" key="1">
    <citation type="submission" date="2020-08" db="EMBL/GenBank/DDBJ databases">
        <title>Sequencing the genomes of 1000 actinobacteria strains.</title>
        <authorList>
            <person name="Klenk H.-P."/>
        </authorList>
    </citation>
    <scope>NUCLEOTIDE SEQUENCE [LARGE SCALE GENOMIC DNA]</scope>
    <source>
        <strain evidence="6 7">DSM 105498</strain>
    </source>
</reference>
<evidence type="ECO:0000256" key="2">
    <source>
        <dbReference type="SAM" id="Phobius"/>
    </source>
</evidence>
<feature type="region of interest" description="Disordered" evidence="1">
    <location>
        <begin position="1950"/>
        <end position="1976"/>
    </location>
</feature>
<dbReference type="PANTHER" id="PTHR34819">
    <property type="entry name" value="LARGE CYSTEINE-RICH PERIPLASMIC PROTEIN OMCB"/>
    <property type="match status" value="1"/>
</dbReference>
<feature type="transmembrane region" description="Helical" evidence="2">
    <location>
        <begin position="1987"/>
        <end position="2006"/>
    </location>
</feature>
<feature type="domain" description="DUF11" evidence="4">
    <location>
        <begin position="36"/>
        <end position="156"/>
    </location>
</feature>
<dbReference type="InterPro" id="IPR047589">
    <property type="entry name" value="DUF11_rpt"/>
</dbReference>
<feature type="compositionally biased region" description="Basic and acidic residues" evidence="1">
    <location>
        <begin position="1953"/>
        <end position="1962"/>
    </location>
</feature>
<feature type="signal peptide" evidence="3">
    <location>
        <begin position="1"/>
        <end position="22"/>
    </location>
</feature>
<evidence type="ECO:0000313" key="7">
    <source>
        <dbReference type="Proteomes" id="UP000589626"/>
    </source>
</evidence>
<sequence length="2014" mass="206355">MLAAAAMALAVMTTGPIGVADAAPAQSQVGITKESSLDGSTVTPGAQFTYTLTVRCSGLTTGCVNQTVTDVLPPGLDVTSLPPSTETREVDYDAPTRTLTVRFIEPLQEPVGAIGLNDGATRAFDIGMRLPANTTMLDGAEITNRATTVADNAPEDFDENVLPVSVPREVKPVATKTWADGSAIAGSGEQTTVTLGVRNASSSSVSVAELRVTDVTPATYEHFDLTGVELLSFPAGADRAQLLVCTAAGSSCAAESDWSAGAVASAAGALALPGGVTAGAVTGVRVVFTDSSGDPLPYDATGGQVRLGLALRDTLRSSGDDLTPTTKLTVSNCAVPGAVDETDTLTSGASVCAPFDVLPDTVLVHTQKSFFADTNGNFTRDTGEYAVVGEDSPVSATVSVRNDSAFPLRHIRITEPDAGAATSEFDKLDLTKVRLRFPTGATTAHLVVKYDDGSADLEQDLSATATVDISRTGTRVKSIEVVYTGVDGDGKPSIAIGATAYLDVHGTLNDDVTNDDLPNGTSPGVVNCAAYRAQADTSDSTGTTSGNACASLPVEARSAGGSGVKSVGQTSVPPGQPIPFTLTLTNNGNVPLVDPVLNDPPTDGAGKPRTTDNPFTVLSLVSAAVRKDAGTPDVDLEVFDPDADTWVPYAAGNTALLARATGVRALVDGELTPTKRVFVDLVTERRAGVPDGVTLSNCFAAGAVGWTGPAVCSAEVTTAPAASGAVLNKSISPGQLPAPIPGVPQQTAQVRLTVANTGNMSAKRLQITDADADFFDAVNFGQVRSVTYPIGANRLQVDALTDGGWVTGTPVSSGYALPAGVAAGDVIGVRLTFTNSDGGYSLRPCEGTPTPTNCTGAVVLDVHPRSTLRSDAEAMPPAELDNSATAGYETRLQTPGTLAPIDPVEATLDLVEGDPQLDVEKTPNSAIAPGENAPFRLEVTNSGTADLPNVVVTDLLPAGLTFDESYQSGVGYRIVDVQVPAGTEDPPTPTFTTTSDAGRISELHWSFGDWVMRPGARFAIEIQVRLAPGVTEGLVNTNRMGASSSADDLACAAGTGTSTDGTFGTGTWCTDSAAVTTKAGAAFEARKWVAGNDALGWWDNRNHEPVAVGASVCPSLTEGGRTYTAYPCVALVNPGDRYDYLLRMVNAGTEPATDMRIIDRFPVQGDKGVVLSGTDRGTQWDNRPRLATEPVLVGSGALTTTYADSEAGVCTADLSMTNACGPEMWADDFSADVVAAQMRVHWGTPLAPGAGVSISFSMNTPLEVAQVADPTIAWNSFGHAETTKRANGSTRVLPPTEPIQVGVATAYGTLHVEKELLANPGDLPVDDREFEIDYSCEIEPIGNPAQVVASGTLTLRPGESDEVTGLPGGATCEVWEADAYGGVTNYPEDDPAVVTIDPQLGSDPAPAASVTVTNSYPLAEIEVAKLVEGDAKAYGADTTYPIEVTCAMDGVTATGFPVTVDLVGDDSETLDAPVGSTCTATELDDGGATSSDVDPSAGLLVTAGATGTLSLTVTNTFDQGHLQILKRITGTGEKLPKGPFEYEVACTFQGEAIAPVTVTVPRPAGEPELVADVPLLLPIGAECTVTETDAGGADATPAPVTVTIVENADDNTVRATFTNEFSAGTIALSKALAGAGATASYATGAVFDVAVTCAIGAPTNVLYSGTLAIRGGERIQVRDQAGDPLLLPAGARCWAVETGTGGASGHTVSAGSFDTGVTVLPGTPSDLQDLEIKVVNTFDLTSVVLDKVVTGDAARYAAGREFQVAVTCVLPQGGVKTPILTDAPFTIAAGKPVTVPDLPVGAECWAVETDQGGATASVVDHAGPAAPLVLGTQPGTIGIDNRFDAAELVVTKKVVDGPAGPYSFEVTCTTDLGPVELRDRDAAFELRDGRSRTIEVPLGATCTITEVDVPKAATVTFQEGKPKDGKADGKVVVDRDREVTVVNTFDGTVDGNLDGRGDKGDGEDGDVAGTGAGAGDDGILPNLGGPALGLLGLAAVLCAGGATLVWRSRRTGRA</sequence>
<dbReference type="InterPro" id="IPR051172">
    <property type="entry name" value="Chlamydia_OmcB"/>
</dbReference>
<feature type="chain" id="PRO_5030628168" evidence="3">
    <location>
        <begin position="23"/>
        <end position="2014"/>
    </location>
</feature>
<dbReference type="NCBIfam" id="TIGR01451">
    <property type="entry name" value="B_ant_repeat"/>
    <property type="match status" value="2"/>
</dbReference>
<dbReference type="InterPro" id="IPR001434">
    <property type="entry name" value="OmcB-like_DUF11"/>
</dbReference>
<evidence type="ECO:0000259" key="5">
    <source>
        <dbReference type="Pfam" id="PF19407"/>
    </source>
</evidence>
<evidence type="ECO:0000256" key="1">
    <source>
        <dbReference type="SAM" id="MobiDB-lite"/>
    </source>
</evidence>
<evidence type="ECO:0000256" key="3">
    <source>
        <dbReference type="SAM" id="SignalP"/>
    </source>
</evidence>
<feature type="domain" description="DUF5979" evidence="5">
    <location>
        <begin position="1744"/>
        <end position="1843"/>
    </location>
</feature>
<organism evidence="6 7">
    <name type="scientific">Nocardioides soli</name>
    <dbReference type="NCBI Taxonomy" id="1036020"/>
    <lineage>
        <taxon>Bacteria</taxon>
        <taxon>Bacillati</taxon>
        <taxon>Actinomycetota</taxon>
        <taxon>Actinomycetes</taxon>
        <taxon>Propionibacteriales</taxon>
        <taxon>Nocardioidaceae</taxon>
        <taxon>Nocardioides</taxon>
    </lineage>
</organism>
<keyword evidence="2" id="KW-0472">Membrane</keyword>
<evidence type="ECO:0000313" key="6">
    <source>
        <dbReference type="EMBL" id="MBB3042278.1"/>
    </source>
</evidence>
<proteinExistence type="predicted"/>
<dbReference type="Gene3D" id="2.60.40.1140">
    <property type="entry name" value="Collagen-binding surface protein Cna, B-type domain"/>
    <property type="match status" value="1"/>
</dbReference>
<dbReference type="RefSeq" id="WP_183592085.1">
    <property type="nucleotide sequence ID" value="NZ_JACHWR010000001.1"/>
</dbReference>
<dbReference type="PANTHER" id="PTHR34819:SF3">
    <property type="entry name" value="CELL SURFACE PROTEIN"/>
    <property type="match status" value="1"/>
</dbReference>
<comment type="caution">
    <text evidence="6">The sequence shown here is derived from an EMBL/GenBank/DDBJ whole genome shotgun (WGS) entry which is preliminary data.</text>
</comment>
<feature type="domain" description="DUF5979" evidence="5">
    <location>
        <begin position="1523"/>
        <end position="1621"/>
    </location>
</feature>
<feature type="domain" description="DUF5979" evidence="5">
    <location>
        <begin position="1311"/>
        <end position="1416"/>
    </location>
</feature>
<keyword evidence="2" id="KW-1133">Transmembrane helix</keyword>
<keyword evidence="3" id="KW-0732">Signal</keyword>
<feature type="domain" description="DUF11" evidence="4">
    <location>
        <begin position="917"/>
        <end position="971"/>
    </location>
</feature>
<feature type="domain" description="DUF5979" evidence="5">
    <location>
        <begin position="1627"/>
        <end position="1739"/>
    </location>
</feature>
<keyword evidence="2" id="KW-0812">Transmembrane</keyword>
<protein>
    <submittedName>
        <fullName evidence="6">Putative repeat protein (TIGR01451 family)</fullName>
    </submittedName>
</protein>
<dbReference type="InterPro" id="IPR046022">
    <property type="entry name" value="DUF5979"/>
</dbReference>
<gene>
    <name evidence="6" type="ORF">FHU40_002079</name>
</gene>
<evidence type="ECO:0000259" key="4">
    <source>
        <dbReference type="Pfam" id="PF01345"/>
    </source>
</evidence>
<dbReference type="Gene3D" id="2.60.40.740">
    <property type="match status" value="1"/>
</dbReference>
<name>A0A7W4VV11_9ACTN</name>
<dbReference type="Pfam" id="PF01345">
    <property type="entry name" value="DUF11"/>
    <property type="match status" value="2"/>
</dbReference>
<feature type="domain" description="DUF5979" evidence="5">
    <location>
        <begin position="1421"/>
        <end position="1518"/>
    </location>
</feature>
<dbReference type="Proteomes" id="UP000589626">
    <property type="component" value="Unassembled WGS sequence"/>
</dbReference>
<feature type="domain" description="DUF5979" evidence="5">
    <location>
        <begin position="1849"/>
        <end position="1946"/>
    </location>
</feature>
<dbReference type="EMBL" id="JACHWR010000001">
    <property type="protein sequence ID" value="MBB3042278.1"/>
    <property type="molecule type" value="Genomic_DNA"/>
</dbReference>
<dbReference type="Pfam" id="PF19407">
    <property type="entry name" value="DUF5979"/>
    <property type="match status" value="6"/>
</dbReference>